<evidence type="ECO:0000313" key="2">
    <source>
        <dbReference type="EMBL" id="KAF7195021.1"/>
    </source>
</evidence>
<protein>
    <submittedName>
        <fullName evidence="2">Uncharacterized protein</fullName>
    </submittedName>
</protein>
<feature type="region of interest" description="Disordered" evidence="1">
    <location>
        <begin position="34"/>
        <end position="177"/>
    </location>
</feature>
<proteinExistence type="predicted"/>
<evidence type="ECO:0000256" key="1">
    <source>
        <dbReference type="SAM" id="MobiDB-lite"/>
    </source>
</evidence>
<feature type="compositionally biased region" description="Low complexity" evidence="1">
    <location>
        <begin position="141"/>
        <end position="159"/>
    </location>
</feature>
<accession>A0A8H6RRQ9</accession>
<gene>
    <name evidence="2" type="ORF">HII31_03695</name>
</gene>
<dbReference type="Proteomes" id="UP000660729">
    <property type="component" value="Unassembled WGS sequence"/>
</dbReference>
<dbReference type="AlphaFoldDB" id="A0A8H6RRQ9"/>
<reference evidence="2" key="1">
    <citation type="submission" date="2020-04" db="EMBL/GenBank/DDBJ databases">
        <title>Draft genome resource of the tomato pathogen Pseudocercospora fuligena.</title>
        <authorList>
            <person name="Zaccaron A."/>
        </authorList>
    </citation>
    <scope>NUCLEOTIDE SEQUENCE</scope>
    <source>
        <strain evidence="2">PF001</strain>
    </source>
</reference>
<feature type="region of interest" description="Disordered" evidence="1">
    <location>
        <begin position="1"/>
        <end position="20"/>
    </location>
</feature>
<dbReference type="EMBL" id="JABCIY010000044">
    <property type="protein sequence ID" value="KAF7195021.1"/>
    <property type="molecule type" value="Genomic_DNA"/>
</dbReference>
<keyword evidence="3" id="KW-1185">Reference proteome</keyword>
<evidence type="ECO:0000313" key="3">
    <source>
        <dbReference type="Proteomes" id="UP000660729"/>
    </source>
</evidence>
<feature type="compositionally biased region" description="Basic and acidic residues" evidence="1">
    <location>
        <begin position="112"/>
        <end position="133"/>
    </location>
</feature>
<sequence length="177" mass="19417">MKNYYFDFPSLGEQEGERADSFDFSKEVRAALDDVSKRINAEAEADEKARQEASHDRKDSKQGPRHGIYPAHYDYRMEEREQRPAPETSSSRFVAHQSIVQPGGGVDMNDPAWEKLKPSIEAKDDGAASKHDSQQPADEIAAGPASSQDDQSSAASAPGRTEEGQEPAAGVDVHERS</sequence>
<comment type="caution">
    <text evidence="2">The sequence shown here is derived from an EMBL/GenBank/DDBJ whole genome shotgun (WGS) entry which is preliminary data.</text>
</comment>
<dbReference type="OrthoDB" id="10392302at2759"/>
<name>A0A8H6RRQ9_9PEZI</name>
<organism evidence="2 3">
    <name type="scientific">Pseudocercospora fuligena</name>
    <dbReference type="NCBI Taxonomy" id="685502"/>
    <lineage>
        <taxon>Eukaryota</taxon>
        <taxon>Fungi</taxon>
        <taxon>Dikarya</taxon>
        <taxon>Ascomycota</taxon>
        <taxon>Pezizomycotina</taxon>
        <taxon>Dothideomycetes</taxon>
        <taxon>Dothideomycetidae</taxon>
        <taxon>Mycosphaerellales</taxon>
        <taxon>Mycosphaerellaceae</taxon>
        <taxon>Pseudocercospora</taxon>
    </lineage>
</organism>
<feature type="compositionally biased region" description="Basic and acidic residues" evidence="1">
    <location>
        <begin position="73"/>
        <end position="84"/>
    </location>
</feature>
<feature type="compositionally biased region" description="Basic and acidic residues" evidence="1">
    <location>
        <begin position="34"/>
        <end position="62"/>
    </location>
</feature>